<dbReference type="Pfam" id="PF00589">
    <property type="entry name" value="Phage_integrase"/>
    <property type="match status" value="1"/>
</dbReference>
<dbReference type="OrthoDB" id="9801717at2"/>
<evidence type="ECO:0000256" key="1">
    <source>
        <dbReference type="ARBA" id="ARBA00023172"/>
    </source>
</evidence>
<dbReference type="GO" id="GO:0003677">
    <property type="term" value="F:DNA binding"/>
    <property type="evidence" value="ECO:0007669"/>
    <property type="project" value="InterPro"/>
</dbReference>
<feature type="non-terminal residue" evidence="3">
    <location>
        <position position="139"/>
    </location>
</feature>
<feature type="domain" description="Tyr recombinase" evidence="2">
    <location>
        <begin position="10"/>
        <end position="139"/>
    </location>
</feature>
<comment type="caution">
    <text evidence="3">The sequence shown here is derived from an EMBL/GenBank/DDBJ whole genome shotgun (WGS) entry which is preliminary data.</text>
</comment>
<evidence type="ECO:0000259" key="2">
    <source>
        <dbReference type="PROSITE" id="PS51898"/>
    </source>
</evidence>
<dbReference type="AlphaFoldDB" id="A0A3E3HZT4"/>
<dbReference type="CDD" id="cd01189">
    <property type="entry name" value="INT_ICEBs1_C_like"/>
    <property type="match status" value="1"/>
</dbReference>
<dbReference type="Gene3D" id="1.10.443.10">
    <property type="entry name" value="Intergrase catalytic core"/>
    <property type="match status" value="1"/>
</dbReference>
<dbReference type="SUPFAM" id="SSF56349">
    <property type="entry name" value="DNA breaking-rejoining enzymes"/>
    <property type="match status" value="1"/>
</dbReference>
<evidence type="ECO:0000313" key="3">
    <source>
        <dbReference type="EMBL" id="RGE57252.1"/>
    </source>
</evidence>
<dbReference type="RefSeq" id="WP_147331949.1">
    <property type="nucleotide sequence ID" value="NZ_QVLU01000097.1"/>
</dbReference>
<name>A0A3E3HZT4_9FIRM</name>
<dbReference type="GO" id="GO:0006310">
    <property type="term" value="P:DNA recombination"/>
    <property type="evidence" value="ECO:0007669"/>
    <property type="project" value="UniProtKB-KW"/>
</dbReference>
<dbReference type="PROSITE" id="PS51898">
    <property type="entry name" value="TYR_RECOMBINASE"/>
    <property type="match status" value="1"/>
</dbReference>
<keyword evidence="1" id="KW-0233">DNA recombination</keyword>
<evidence type="ECO:0000313" key="4">
    <source>
        <dbReference type="Proteomes" id="UP000261166"/>
    </source>
</evidence>
<dbReference type="InterPro" id="IPR011010">
    <property type="entry name" value="DNA_brk_join_enz"/>
</dbReference>
<dbReference type="Proteomes" id="UP000261166">
    <property type="component" value="Unassembled WGS sequence"/>
</dbReference>
<reference evidence="3 4" key="1">
    <citation type="submission" date="2018-08" db="EMBL/GenBank/DDBJ databases">
        <title>A genome reference for cultivated species of the human gut microbiota.</title>
        <authorList>
            <person name="Zou Y."/>
            <person name="Xue W."/>
            <person name="Luo G."/>
        </authorList>
    </citation>
    <scope>NUCLEOTIDE SEQUENCE [LARGE SCALE GENOMIC DNA]</scope>
    <source>
        <strain evidence="3 4">AF26-4BH</strain>
    </source>
</reference>
<sequence>INEVINDDTVPKVPLTPEQEKELLDFMQSDPVYAKYYDEVLILLETGLRVSELCGLTPADLNFEKRFVNVDHQLLRSTEDGYYIEAPKTDSGYRQVPMSAAAYKAFQRVLHGRKNGKGVVVDGYKGFLFLNRDGLPKAA</sequence>
<feature type="non-terminal residue" evidence="3">
    <location>
        <position position="1"/>
    </location>
</feature>
<dbReference type="EMBL" id="QVLU01000097">
    <property type="protein sequence ID" value="RGE57252.1"/>
    <property type="molecule type" value="Genomic_DNA"/>
</dbReference>
<gene>
    <name evidence="3" type="ORF">DWY69_31655</name>
</gene>
<proteinExistence type="predicted"/>
<protein>
    <submittedName>
        <fullName evidence="3">Site-specific integrase</fullName>
    </submittedName>
</protein>
<organism evidence="3 4">
    <name type="scientific">Eisenbergiella massiliensis</name>
    <dbReference type="NCBI Taxonomy" id="1720294"/>
    <lineage>
        <taxon>Bacteria</taxon>
        <taxon>Bacillati</taxon>
        <taxon>Bacillota</taxon>
        <taxon>Clostridia</taxon>
        <taxon>Lachnospirales</taxon>
        <taxon>Lachnospiraceae</taxon>
        <taxon>Eisenbergiella</taxon>
    </lineage>
</organism>
<dbReference type="InterPro" id="IPR002104">
    <property type="entry name" value="Integrase_catalytic"/>
</dbReference>
<dbReference type="GO" id="GO:0015074">
    <property type="term" value="P:DNA integration"/>
    <property type="evidence" value="ECO:0007669"/>
    <property type="project" value="InterPro"/>
</dbReference>
<dbReference type="InterPro" id="IPR013762">
    <property type="entry name" value="Integrase-like_cat_sf"/>
</dbReference>
<accession>A0A3E3HZT4</accession>